<evidence type="ECO:0000313" key="2">
    <source>
        <dbReference type="EMBL" id="KAJ9575760.1"/>
    </source>
</evidence>
<sequence>MAFVLKRYNIHNISGLSTHFRSVLFNCPILCSSPECHTNVKRDYQDSRNREDYSDTCFAPRGSCRSLNVYSIIILISLLFLLQRCFEILEIPSNSDQEHVPDEEKFHLVFMDNLNLSESYVLGRLGMAEKKDDIKEFDIKHTAPQHRHYLSYGGFGIGTPQQREKQFQKHRAQKAVENIHSHRISKIAHEMEDGLVLRDKQEAQKIKLRSEMDRLVEDLIQESMQRGDFDNLAGKGKPLKHQANNPYVDFVTYKMNQ</sequence>
<dbReference type="AlphaFoldDB" id="A0AAD7Z8K8"/>
<feature type="domain" description="DnaJ homologue subfamily C member 28 conserved" evidence="1">
    <location>
        <begin position="215"/>
        <end position="257"/>
    </location>
</feature>
<protein>
    <recommendedName>
        <fullName evidence="1">DnaJ homologue subfamily C member 28 conserved domain-containing protein</fullName>
    </recommendedName>
</protein>
<comment type="caution">
    <text evidence="2">The sequence shown here is derived from an EMBL/GenBank/DDBJ whole genome shotgun (WGS) entry which is preliminary data.</text>
</comment>
<reference evidence="2" key="1">
    <citation type="journal article" date="2023" name="IScience">
        <title>Live-bearing cockroach genome reveals convergent evolutionary mechanisms linked to viviparity in insects and beyond.</title>
        <authorList>
            <person name="Fouks B."/>
            <person name="Harrison M.C."/>
            <person name="Mikhailova A.A."/>
            <person name="Marchal E."/>
            <person name="English S."/>
            <person name="Carruthers M."/>
            <person name="Jennings E.C."/>
            <person name="Chiamaka E.L."/>
            <person name="Frigard R.A."/>
            <person name="Pippel M."/>
            <person name="Attardo G.M."/>
            <person name="Benoit J.B."/>
            <person name="Bornberg-Bauer E."/>
            <person name="Tobe S.S."/>
        </authorList>
    </citation>
    <scope>NUCLEOTIDE SEQUENCE</scope>
    <source>
        <strain evidence="2">Stay&amp;Tobe</strain>
    </source>
</reference>
<evidence type="ECO:0000259" key="1">
    <source>
        <dbReference type="Pfam" id="PF09350"/>
    </source>
</evidence>
<dbReference type="Proteomes" id="UP001233999">
    <property type="component" value="Unassembled WGS sequence"/>
</dbReference>
<feature type="non-terminal residue" evidence="2">
    <location>
        <position position="257"/>
    </location>
</feature>
<reference evidence="2" key="2">
    <citation type="submission" date="2023-05" db="EMBL/GenBank/DDBJ databases">
        <authorList>
            <person name="Fouks B."/>
        </authorList>
    </citation>
    <scope>NUCLEOTIDE SEQUENCE</scope>
    <source>
        <strain evidence="2">Stay&amp;Tobe</strain>
        <tissue evidence="2">Testes</tissue>
    </source>
</reference>
<dbReference type="EMBL" id="JASPKZ010009821">
    <property type="protein sequence ID" value="KAJ9575760.1"/>
    <property type="molecule type" value="Genomic_DNA"/>
</dbReference>
<accession>A0AAD7Z8K8</accession>
<evidence type="ECO:0000313" key="3">
    <source>
        <dbReference type="Proteomes" id="UP001233999"/>
    </source>
</evidence>
<organism evidence="2 3">
    <name type="scientific">Diploptera punctata</name>
    <name type="common">Pacific beetle cockroach</name>
    <dbReference type="NCBI Taxonomy" id="6984"/>
    <lineage>
        <taxon>Eukaryota</taxon>
        <taxon>Metazoa</taxon>
        <taxon>Ecdysozoa</taxon>
        <taxon>Arthropoda</taxon>
        <taxon>Hexapoda</taxon>
        <taxon>Insecta</taxon>
        <taxon>Pterygota</taxon>
        <taxon>Neoptera</taxon>
        <taxon>Polyneoptera</taxon>
        <taxon>Dictyoptera</taxon>
        <taxon>Blattodea</taxon>
        <taxon>Blaberoidea</taxon>
        <taxon>Blaberidae</taxon>
        <taxon>Diplopterinae</taxon>
        <taxon>Diploptera</taxon>
    </lineage>
</organism>
<dbReference type="PANTHER" id="PTHR39158:SF1">
    <property type="entry name" value="DNAJ HOMOLOG SUBFAMILY C MEMBER 28"/>
    <property type="match status" value="1"/>
</dbReference>
<dbReference type="Pfam" id="PF09350">
    <property type="entry name" value="DJC28_CD"/>
    <property type="match status" value="1"/>
</dbReference>
<dbReference type="InterPro" id="IPR018961">
    <property type="entry name" value="DnaJ_homolog_subfam-C_membr-28"/>
</dbReference>
<keyword evidence="3" id="KW-1185">Reference proteome</keyword>
<dbReference type="InterPro" id="IPR052573">
    <property type="entry name" value="DnaJ_C_subfamily_28"/>
</dbReference>
<dbReference type="PANTHER" id="PTHR39158">
    <property type="entry name" value="OS08G0560600 PROTEIN"/>
    <property type="match status" value="1"/>
</dbReference>
<gene>
    <name evidence="2" type="ORF">L9F63_007406</name>
</gene>
<name>A0AAD7Z8K8_DIPPU</name>
<proteinExistence type="predicted"/>